<dbReference type="AlphaFoldDB" id="A0A934NJU7"/>
<feature type="domain" description="TonB-dependent receptor plug" evidence="11">
    <location>
        <begin position="124"/>
        <end position="231"/>
    </location>
</feature>
<dbReference type="InterPro" id="IPR023996">
    <property type="entry name" value="TonB-dep_OMP_SusC/RagA"/>
</dbReference>
<proteinExistence type="inferred from homology"/>
<dbReference type="GO" id="GO:0009279">
    <property type="term" value="C:cell outer membrane"/>
    <property type="evidence" value="ECO:0007669"/>
    <property type="project" value="UniProtKB-SubCell"/>
</dbReference>
<dbReference type="NCBIfam" id="TIGR04057">
    <property type="entry name" value="SusC_RagA_signa"/>
    <property type="match status" value="1"/>
</dbReference>
<name>A0A934NJU7_9FLAO</name>
<keyword evidence="13" id="KW-1185">Reference proteome</keyword>
<dbReference type="Gene3D" id="2.60.40.1120">
    <property type="entry name" value="Carboxypeptidase-like, regulatory domain"/>
    <property type="match status" value="1"/>
</dbReference>
<keyword evidence="5 9" id="KW-0798">TonB box</keyword>
<evidence type="ECO:0000256" key="6">
    <source>
        <dbReference type="ARBA" id="ARBA00023136"/>
    </source>
</evidence>
<keyword evidence="2 8" id="KW-0813">Transport</keyword>
<dbReference type="SUPFAM" id="SSF49464">
    <property type="entry name" value="Carboxypeptidase regulatory domain-like"/>
    <property type="match status" value="1"/>
</dbReference>
<evidence type="ECO:0000256" key="2">
    <source>
        <dbReference type="ARBA" id="ARBA00022448"/>
    </source>
</evidence>
<organism evidence="12 13">
    <name type="scientific">Gelidibacter salicanalis</name>
    <dbReference type="NCBI Taxonomy" id="291193"/>
    <lineage>
        <taxon>Bacteria</taxon>
        <taxon>Pseudomonadati</taxon>
        <taxon>Bacteroidota</taxon>
        <taxon>Flavobacteriia</taxon>
        <taxon>Flavobacteriales</taxon>
        <taxon>Flavobacteriaceae</taxon>
        <taxon>Gelidibacter</taxon>
    </lineage>
</organism>
<dbReference type="InterPro" id="IPR008969">
    <property type="entry name" value="CarboxyPept-like_regulatory"/>
</dbReference>
<evidence type="ECO:0000313" key="13">
    <source>
        <dbReference type="Proteomes" id="UP000662373"/>
    </source>
</evidence>
<comment type="caution">
    <text evidence="12">The sequence shown here is derived from an EMBL/GenBank/DDBJ whole genome shotgun (WGS) entry which is preliminary data.</text>
</comment>
<gene>
    <name evidence="12" type="ORF">JEM65_15060</name>
</gene>
<accession>A0A934NJU7</accession>
<keyword evidence="7 8" id="KW-0998">Cell outer membrane</keyword>
<protein>
    <submittedName>
        <fullName evidence="12">SusC/RagA family TonB-linked outer membrane protein</fullName>
    </submittedName>
</protein>
<dbReference type="Pfam" id="PF07715">
    <property type="entry name" value="Plug"/>
    <property type="match status" value="1"/>
</dbReference>
<dbReference type="Pfam" id="PF00593">
    <property type="entry name" value="TonB_dep_Rec_b-barrel"/>
    <property type="match status" value="1"/>
</dbReference>
<evidence type="ECO:0000259" key="10">
    <source>
        <dbReference type="Pfam" id="PF00593"/>
    </source>
</evidence>
<comment type="subcellular location">
    <subcellularLocation>
        <location evidence="1 8">Cell outer membrane</location>
        <topology evidence="1 8">Multi-pass membrane protein</topology>
    </subcellularLocation>
</comment>
<dbReference type="NCBIfam" id="TIGR04056">
    <property type="entry name" value="OMP_RagA_SusC"/>
    <property type="match status" value="1"/>
</dbReference>
<dbReference type="InterPro" id="IPR036942">
    <property type="entry name" value="Beta-barrel_TonB_sf"/>
</dbReference>
<dbReference type="SUPFAM" id="SSF56935">
    <property type="entry name" value="Porins"/>
    <property type="match status" value="1"/>
</dbReference>
<dbReference type="RefSeq" id="WP_199601209.1">
    <property type="nucleotide sequence ID" value="NZ_JAEHJZ010000036.1"/>
</dbReference>
<evidence type="ECO:0000313" key="12">
    <source>
        <dbReference type="EMBL" id="MBJ7881954.1"/>
    </source>
</evidence>
<dbReference type="EMBL" id="JAEHJZ010000036">
    <property type="protein sequence ID" value="MBJ7881954.1"/>
    <property type="molecule type" value="Genomic_DNA"/>
</dbReference>
<keyword evidence="3 8" id="KW-1134">Transmembrane beta strand</keyword>
<dbReference type="InterPro" id="IPR000531">
    <property type="entry name" value="Beta-barrel_TonB"/>
</dbReference>
<keyword evidence="6 8" id="KW-0472">Membrane</keyword>
<evidence type="ECO:0000259" key="11">
    <source>
        <dbReference type="Pfam" id="PF07715"/>
    </source>
</evidence>
<evidence type="ECO:0000256" key="1">
    <source>
        <dbReference type="ARBA" id="ARBA00004571"/>
    </source>
</evidence>
<reference evidence="12 13" key="1">
    <citation type="submission" date="2020-09" db="EMBL/GenBank/DDBJ databases">
        <title>Draft genome of Gelidibacter salicanalis PAMC21136.</title>
        <authorList>
            <person name="Park H."/>
        </authorList>
    </citation>
    <scope>NUCLEOTIDE SEQUENCE [LARGE SCALE GENOMIC DNA]</scope>
    <source>
        <strain evidence="12 13">PAMC21136</strain>
    </source>
</reference>
<evidence type="ECO:0000256" key="5">
    <source>
        <dbReference type="ARBA" id="ARBA00023077"/>
    </source>
</evidence>
<evidence type="ECO:0000256" key="8">
    <source>
        <dbReference type="PROSITE-ProRule" id="PRU01360"/>
    </source>
</evidence>
<dbReference type="Proteomes" id="UP000662373">
    <property type="component" value="Unassembled WGS sequence"/>
</dbReference>
<dbReference type="InterPro" id="IPR012910">
    <property type="entry name" value="Plug_dom"/>
</dbReference>
<keyword evidence="4 8" id="KW-0812">Transmembrane</keyword>
<dbReference type="Gene3D" id="2.170.130.10">
    <property type="entry name" value="TonB-dependent receptor, plug domain"/>
    <property type="match status" value="1"/>
</dbReference>
<dbReference type="InterPro" id="IPR023997">
    <property type="entry name" value="TonB-dep_OMP_SusC/RagA_CS"/>
</dbReference>
<comment type="similarity">
    <text evidence="8 9">Belongs to the TonB-dependent receptor family.</text>
</comment>
<sequence length="980" mass="108340">MITKLIFKLGGITKLMVLLALVFTTNNLFSQDINVTGQVKNEEGLPLSGVNVYVKNSQTGTLSDFDGNYQLTVPSSATLVFSYVGYNPQEVGVNAANPVINVVLQESLEGLDEVVLIGYGQSTKKENTGAVTSIKSDEFNQGLYSDPVGLIQGKVAGLSITQPNGADPLSGYQILLRGANTLTSGQQPLIIIDGVIGADLKNINFQDVESFDVLKDGSAAAIYGTRGTNGVIIITTKQAINGKGTFEYSSQVSVQVSPKGVQNLTADEFVDAINTYQPSRTGSLYGSKTNWFDEVTRSIPISSQNTVSFSGGDEVFSHRSSVTLNQSEGLLQRNESKRLLIKTNIIQSFFDDAIKLNFNLTRGSRTYSPANYDIFRQAFFQNPTQPVYDDTNPDTGGYSFVSGLEYYNPVALLKERTRDGKTNDILANLRVTTKLTDYLTWDNFISEQTSEWEDNSYRTNFYPTALGAGGEAEIANGRSSDVQFESVLDFHQKFGNHNVGVIGGYSFQESKFNSSFLSNTGFDSDTFLYNNIGAGLGLPEGNASLGSYKSKSTLIAFFGRATYNYKEKYLLSASIRKEGSSKFGDNNKWGVFPAISVGWRINEEQFLNDVKWVNNIKLRIGYGVTGNQDFAPYQSLILLNRVGSLFYNQQWINSYGPGQNPNLDLRWEKKKEYNVGLDFSLFDQRFSGSLEYYKRKTEDLLWNFEVPVPPYLFNELFTNVGTISNTGVEATLNGLIINNSDFKWSTTITASHNKNALDKISNAEFTQTSYERGFVGGAVTVFTQRIEEGQELGSFYGPVWLGVSEDGVDVFKNQNPLGVVDKSDWEKIGNANPDAIIGWSNNLSYKNWNLSFAMRAGIGGDVLNAYRLYYESWNGIGLRNVVHTQYENPEFTGNITYSSKYIEDASFLKLDNITLSHDFKINSKYISGLSVFGSAQNVFTITKYNGIDPEVNLGGIEPGIDALSYYPRTTSIAFGLNVKF</sequence>
<evidence type="ECO:0000256" key="7">
    <source>
        <dbReference type="ARBA" id="ARBA00023237"/>
    </source>
</evidence>
<dbReference type="Pfam" id="PF13715">
    <property type="entry name" value="CarbopepD_reg_2"/>
    <property type="match status" value="1"/>
</dbReference>
<evidence type="ECO:0000256" key="9">
    <source>
        <dbReference type="RuleBase" id="RU003357"/>
    </source>
</evidence>
<dbReference type="Gene3D" id="2.40.170.20">
    <property type="entry name" value="TonB-dependent receptor, beta-barrel domain"/>
    <property type="match status" value="1"/>
</dbReference>
<evidence type="ECO:0000256" key="4">
    <source>
        <dbReference type="ARBA" id="ARBA00022692"/>
    </source>
</evidence>
<dbReference type="InterPro" id="IPR039426">
    <property type="entry name" value="TonB-dep_rcpt-like"/>
</dbReference>
<dbReference type="InterPro" id="IPR037066">
    <property type="entry name" value="Plug_dom_sf"/>
</dbReference>
<dbReference type="PROSITE" id="PS52016">
    <property type="entry name" value="TONB_DEPENDENT_REC_3"/>
    <property type="match status" value="1"/>
</dbReference>
<evidence type="ECO:0000256" key="3">
    <source>
        <dbReference type="ARBA" id="ARBA00022452"/>
    </source>
</evidence>
<feature type="domain" description="TonB-dependent receptor-like beta-barrel" evidence="10">
    <location>
        <begin position="373"/>
        <end position="770"/>
    </location>
</feature>